<evidence type="ECO:0000313" key="3">
    <source>
        <dbReference type="Proteomes" id="UP000680805"/>
    </source>
</evidence>
<organism evidence="2 3">
    <name type="scientific">Bradyrhizobium sediminis</name>
    <dbReference type="NCBI Taxonomy" id="2840469"/>
    <lineage>
        <taxon>Bacteria</taxon>
        <taxon>Pseudomonadati</taxon>
        <taxon>Pseudomonadota</taxon>
        <taxon>Alphaproteobacteria</taxon>
        <taxon>Hyphomicrobiales</taxon>
        <taxon>Nitrobacteraceae</taxon>
        <taxon>Bradyrhizobium</taxon>
    </lineage>
</organism>
<gene>
    <name evidence="2" type="ORF">KMZ68_06205</name>
</gene>
<evidence type="ECO:0000313" key="2">
    <source>
        <dbReference type="EMBL" id="QWG19438.1"/>
    </source>
</evidence>
<reference evidence="2" key="1">
    <citation type="submission" date="2021-06" db="EMBL/GenBank/DDBJ databases">
        <title>Bradyrhizobium sp. S2-11-2 Genome sequencing.</title>
        <authorList>
            <person name="Jin L."/>
        </authorList>
    </citation>
    <scope>NUCLEOTIDE SEQUENCE</scope>
    <source>
        <strain evidence="2">S2-11-2</strain>
    </source>
</reference>
<feature type="chain" id="PRO_5038090430" evidence="1">
    <location>
        <begin position="24"/>
        <end position="207"/>
    </location>
</feature>
<sequence length="207" mass="22241">MRQPLSLISSALLFLAVGNSGSAAIENQPTRAGLEALVPGLRGTCHHRPPPAEPFDPPATSALPRHEKFVAGEHFKENISPGADARISWLGATFMRRFAVKVEDDTDDVTFQTHALSRSSSNTQIIAELDDRHETKLTNLWCLLKLQANGEDGALQTNAVPNIFFVQDAAGVLGAVDAVWAGAGWEIGASPVQGQRQWPAGSRVISR</sequence>
<name>A0A975RTY0_9BRAD</name>
<dbReference type="KEGG" id="bsei:KMZ68_06205"/>
<feature type="signal peptide" evidence="1">
    <location>
        <begin position="1"/>
        <end position="23"/>
    </location>
</feature>
<accession>A0A975RTY0</accession>
<dbReference type="Proteomes" id="UP000680805">
    <property type="component" value="Chromosome"/>
</dbReference>
<evidence type="ECO:0000256" key="1">
    <source>
        <dbReference type="SAM" id="SignalP"/>
    </source>
</evidence>
<protein>
    <submittedName>
        <fullName evidence="2">Uncharacterized protein</fullName>
    </submittedName>
</protein>
<dbReference type="AlphaFoldDB" id="A0A975RTY0"/>
<keyword evidence="1" id="KW-0732">Signal</keyword>
<proteinExistence type="predicted"/>
<dbReference type="EMBL" id="CP076135">
    <property type="protein sequence ID" value="QWG19438.1"/>
    <property type="molecule type" value="Genomic_DNA"/>
</dbReference>
<dbReference type="RefSeq" id="WP_215614961.1">
    <property type="nucleotide sequence ID" value="NZ_CP076135.1"/>
</dbReference>